<keyword evidence="2" id="KW-1185">Reference proteome</keyword>
<accession>A0AAV7IGC2</accession>
<evidence type="ECO:0000313" key="1">
    <source>
        <dbReference type="EMBL" id="KAH0550382.1"/>
    </source>
</evidence>
<gene>
    <name evidence="1" type="ORF">KQX54_019088</name>
</gene>
<sequence>MQPIESSSYAFTGFTAYSHHMLGISGTNVCTVLTQNNQWLMFVVNRIFIPTQITEIYFINIISCYLKICM</sequence>
<dbReference type="AlphaFoldDB" id="A0AAV7IGC2"/>
<dbReference type="EMBL" id="JAHXZJ010001864">
    <property type="protein sequence ID" value="KAH0550382.1"/>
    <property type="molecule type" value="Genomic_DNA"/>
</dbReference>
<dbReference type="Proteomes" id="UP000826195">
    <property type="component" value="Unassembled WGS sequence"/>
</dbReference>
<name>A0AAV7IGC2_COTGL</name>
<protein>
    <submittedName>
        <fullName evidence="1">Uncharacterized protein</fullName>
    </submittedName>
</protein>
<reference evidence="1 2" key="1">
    <citation type="journal article" date="2021" name="J. Hered.">
        <title>A chromosome-level genome assembly of the parasitoid wasp, Cotesia glomerata (Hymenoptera: Braconidae).</title>
        <authorList>
            <person name="Pinto B.J."/>
            <person name="Weis J.J."/>
            <person name="Gamble T."/>
            <person name="Ode P.J."/>
            <person name="Paul R."/>
            <person name="Zaspel J.M."/>
        </authorList>
    </citation>
    <scope>NUCLEOTIDE SEQUENCE [LARGE SCALE GENOMIC DNA]</scope>
    <source>
        <strain evidence="1">CgM1</strain>
    </source>
</reference>
<organism evidence="1 2">
    <name type="scientific">Cotesia glomerata</name>
    <name type="common">Lepidopteran parasitic wasp</name>
    <name type="synonym">Apanteles glomeratus</name>
    <dbReference type="NCBI Taxonomy" id="32391"/>
    <lineage>
        <taxon>Eukaryota</taxon>
        <taxon>Metazoa</taxon>
        <taxon>Ecdysozoa</taxon>
        <taxon>Arthropoda</taxon>
        <taxon>Hexapoda</taxon>
        <taxon>Insecta</taxon>
        <taxon>Pterygota</taxon>
        <taxon>Neoptera</taxon>
        <taxon>Endopterygota</taxon>
        <taxon>Hymenoptera</taxon>
        <taxon>Apocrita</taxon>
        <taxon>Ichneumonoidea</taxon>
        <taxon>Braconidae</taxon>
        <taxon>Microgastrinae</taxon>
        <taxon>Cotesia</taxon>
    </lineage>
</organism>
<comment type="caution">
    <text evidence="1">The sequence shown here is derived from an EMBL/GenBank/DDBJ whole genome shotgun (WGS) entry which is preliminary data.</text>
</comment>
<evidence type="ECO:0000313" key="2">
    <source>
        <dbReference type="Proteomes" id="UP000826195"/>
    </source>
</evidence>
<proteinExistence type="predicted"/>